<dbReference type="InterPro" id="IPR039426">
    <property type="entry name" value="TonB-dep_rcpt-like"/>
</dbReference>
<evidence type="ECO:0000256" key="7">
    <source>
        <dbReference type="PROSITE-ProRule" id="PRU01360"/>
    </source>
</evidence>
<dbReference type="Gene3D" id="2.60.40.1120">
    <property type="entry name" value="Carboxypeptidase-like, regulatory domain"/>
    <property type="match status" value="1"/>
</dbReference>
<evidence type="ECO:0000313" key="10">
    <source>
        <dbReference type="EMBL" id="KIO76478.1"/>
    </source>
</evidence>
<dbReference type="Pfam" id="PF13715">
    <property type="entry name" value="CarbopepD_reg_2"/>
    <property type="match status" value="1"/>
</dbReference>
<dbReference type="Pfam" id="PF07715">
    <property type="entry name" value="Plug"/>
    <property type="match status" value="1"/>
</dbReference>
<dbReference type="InterPro" id="IPR037066">
    <property type="entry name" value="Plug_dom_sf"/>
</dbReference>
<comment type="caution">
    <text evidence="10">The sequence shown here is derived from an EMBL/GenBank/DDBJ whole genome shotgun (WGS) entry which is preliminary data.</text>
</comment>
<evidence type="ECO:0000259" key="9">
    <source>
        <dbReference type="Pfam" id="PF07715"/>
    </source>
</evidence>
<reference evidence="10 11" key="1">
    <citation type="submission" date="2015-01" db="EMBL/GenBank/DDBJ databases">
        <title>Draft genome sequence of Pedobacter sp. NL19 isolated from sludge of an effluent treatment pond in an abandoned uranium mine.</title>
        <authorList>
            <person name="Santos T."/>
            <person name="Caetano T."/>
            <person name="Covas C."/>
            <person name="Cruz A."/>
            <person name="Mendo S."/>
        </authorList>
    </citation>
    <scope>NUCLEOTIDE SEQUENCE [LARGE SCALE GENOMIC DNA]</scope>
    <source>
        <strain evidence="10 11">NL19</strain>
    </source>
</reference>
<evidence type="ECO:0000256" key="3">
    <source>
        <dbReference type="ARBA" id="ARBA00022452"/>
    </source>
</evidence>
<sequence>MKRKLLNFIVLGLLCISSAFAQNVTIKGKVTGKEDGLPVPGVSVKVKGKTAGAQTDGNGAFAIGPVAPTDVIVFSAIGYATVEQTVGSKTVINVTISEDSKSLNEVVINVAYGTSKKEAITGSVAQIGKKELELRPLTNINSALSGASAGVTSTAGSGQPGASGSIRIRGFGSINASNVPLYVVDGAPYDGDLANLNVNDIQNISILKDASASALYGSRAANGVVIVTTIKGRKGNDQLTVNVTQGISSRGIPEYQRVDAAQYYPLAWQALKNNLVYPQGSTKPLEDAAARAKASSSVKAALGYNPFNVADDAIVGTDGLLNPSAKLLYNDFDWVEPLRRVGKRTDANINYSGGSDKSDYFMSLGYLDDKGYVQRSDYNRITGRVSLNANPVKWFKTGLNVSGNLSKSNRASGQTIGSQSNSGSSSYNNIFYFARNIGPIYPVYVHDASGAFVKDANGQNVYDLGTSRPAGANSGRHVVQETLLNQDMVKRNMLSARTFGEITFLKDFKFTQKLNVDITNYNANLYYNRIVGDGAPGGTSANTGSTTSSFTSTQVLNYNKTLGKNNFDFLAGHEIYKYDYSYRSGTRKGQVLEGNTELINFTTTSNLNAYKNLYNLESYFTQLNYNYDGKYFANGSVRRDGSSKFGPTSRWGNFFSLGASWLITAEDFMKSASWVDYLKLRTSYGSVGNDRLLDIDGNEIYYNYKSYYNLNYNNNKEGGLSLVTLPTPDLKWETNYSTDIAVEYGLFKNRLRGTIEVFDRRSSNLLFNVPLPISNGVSTVARNVGSMYNKGIEIEIGGDIIKNKNFKWDANINLTAVKNRITKLPEETPTIVDGTKKLEVGHSRYDFWLRKWGGVDPTDGVSLYVRDKAIAVGNPAQSRTINGVDYTTNHNNAEYGYAGTAIPKFAGSITNSFTYKDFQFSFMVNYQVGGKVYDSSYAGLMSYGSYGGALHVDALNAWKNPGDITNVPRLDAGQSSFNNAASDRWLISASYLAFRSATLSYNLPKALVAKADLKNARVYVGGENLFLLSKRKGLDPSYSYSGTTTAGYSPTRTVTLGLNVAF</sequence>
<evidence type="ECO:0000256" key="8">
    <source>
        <dbReference type="SAM" id="SignalP"/>
    </source>
</evidence>
<dbReference type="InterPro" id="IPR023996">
    <property type="entry name" value="TonB-dep_OMP_SusC/RagA"/>
</dbReference>
<feature type="chain" id="PRO_5002221706" description="TonB-dependent receptor plug domain-containing protein" evidence="8">
    <location>
        <begin position="22"/>
        <end position="1062"/>
    </location>
</feature>
<feature type="signal peptide" evidence="8">
    <location>
        <begin position="1"/>
        <end position="21"/>
    </location>
</feature>
<comment type="similarity">
    <text evidence="7">Belongs to the TonB-dependent receptor family.</text>
</comment>
<keyword evidence="8" id="KW-0732">Signal</keyword>
<dbReference type="InterPro" id="IPR008969">
    <property type="entry name" value="CarboxyPept-like_regulatory"/>
</dbReference>
<dbReference type="GO" id="GO:0009279">
    <property type="term" value="C:cell outer membrane"/>
    <property type="evidence" value="ECO:0007669"/>
    <property type="project" value="UniProtKB-SubCell"/>
</dbReference>
<evidence type="ECO:0000256" key="6">
    <source>
        <dbReference type="ARBA" id="ARBA00023237"/>
    </source>
</evidence>
<keyword evidence="2 7" id="KW-0813">Transport</keyword>
<keyword evidence="3 7" id="KW-1134">Transmembrane beta strand</keyword>
<evidence type="ECO:0000256" key="4">
    <source>
        <dbReference type="ARBA" id="ARBA00022692"/>
    </source>
</evidence>
<dbReference type="InterPro" id="IPR036942">
    <property type="entry name" value="Beta-barrel_TonB_sf"/>
</dbReference>
<comment type="subcellular location">
    <subcellularLocation>
        <location evidence="1 7">Cell outer membrane</location>
        <topology evidence="1 7">Multi-pass membrane protein</topology>
    </subcellularLocation>
</comment>
<dbReference type="PROSITE" id="PS52016">
    <property type="entry name" value="TONB_DEPENDENT_REC_3"/>
    <property type="match status" value="1"/>
</dbReference>
<name>A0A0D0F4E8_9SPHI</name>
<dbReference type="SUPFAM" id="SSF56935">
    <property type="entry name" value="Porins"/>
    <property type="match status" value="1"/>
</dbReference>
<gene>
    <name evidence="10" type="ORF">TH53_14675</name>
</gene>
<dbReference type="InterPro" id="IPR012910">
    <property type="entry name" value="Plug_dom"/>
</dbReference>
<evidence type="ECO:0000256" key="1">
    <source>
        <dbReference type="ARBA" id="ARBA00004571"/>
    </source>
</evidence>
<dbReference type="Proteomes" id="UP000032049">
    <property type="component" value="Unassembled WGS sequence"/>
</dbReference>
<dbReference type="NCBIfam" id="TIGR04056">
    <property type="entry name" value="OMP_RagA_SusC"/>
    <property type="match status" value="1"/>
</dbReference>
<evidence type="ECO:0000313" key="11">
    <source>
        <dbReference type="Proteomes" id="UP000032049"/>
    </source>
</evidence>
<dbReference type="EMBL" id="JXRA01000061">
    <property type="protein sequence ID" value="KIO76478.1"/>
    <property type="molecule type" value="Genomic_DNA"/>
</dbReference>
<dbReference type="InterPro" id="IPR023997">
    <property type="entry name" value="TonB-dep_OMP_SusC/RagA_CS"/>
</dbReference>
<keyword evidence="5 7" id="KW-0472">Membrane</keyword>
<dbReference type="OrthoDB" id="9768177at2"/>
<protein>
    <recommendedName>
        <fullName evidence="9">TonB-dependent receptor plug domain-containing protein</fullName>
    </recommendedName>
</protein>
<dbReference type="NCBIfam" id="TIGR04057">
    <property type="entry name" value="SusC_RagA_signa"/>
    <property type="match status" value="1"/>
</dbReference>
<dbReference type="STRING" id="1503925.TH53_14675"/>
<dbReference type="Gene3D" id="2.40.170.20">
    <property type="entry name" value="TonB-dependent receptor, beta-barrel domain"/>
    <property type="match status" value="1"/>
</dbReference>
<evidence type="ECO:0000256" key="5">
    <source>
        <dbReference type="ARBA" id="ARBA00023136"/>
    </source>
</evidence>
<dbReference type="RefSeq" id="WP_041882982.1">
    <property type="nucleotide sequence ID" value="NZ_CP157278.1"/>
</dbReference>
<organism evidence="10 11">
    <name type="scientific">Pedobacter lusitanus</name>
    <dbReference type="NCBI Taxonomy" id="1503925"/>
    <lineage>
        <taxon>Bacteria</taxon>
        <taxon>Pseudomonadati</taxon>
        <taxon>Bacteroidota</taxon>
        <taxon>Sphingobacteriia</taxon>
        <taxon>Sphingobacteriales</taxon>
        <taxon>Sphingobacteriaceae</taxon>
        <taxon>Pedobacter</taxon>
    </lineage>
</organism>
<evidence type="ECO:0000256" key="2">
    <source>
        <dbReference type="ARBA" id="ARBA00022448"/>
    </source>
</evidence>
<accession>A0A0D0F4E8</accession>
<dbReference type="Gene3D" id="2.170.130.10">
    <property type="entry name" value="TonB-dependent receptor, plug domain"/>
    <property type="match status" value="1"/>
</dbReference>
<keyword evidence="11" id="KW-1185">Reference proteome</keyword>
<dbReference type="AlphaFoldDB" id="A0A0D0F4E8"/>
<dbReference type="SUPFAM" id="SSF49464">
    <property type="entry name" value="Carboxypeptidase regulatory domain-like"/>
    <property type="match status" value="1"/>
</dbReference>
<proteinExistence type="inferred from homology"/>
<keyword evidence="4 7" id="KW-0812">Transmembrane</keyword>
<keyword evidence="6 7" id="KW-0998">Cell outer membrane</keyword>
<feature type="domain" description="TonB-dependent receptor plug" evidence="9">
    <location>
        <begin position="117"/>
        <end position="224"/>
    </location>
</feature>